<dbReference type="Gene3D" id="1.20.1250.20">
    <property type="entry name" value="MFS general substrate transporter like domains"/>
    <property type="match status" value="1"/>
</dbReference>
<keyword evidence="5 7" id="KW-0472">Membrane</keyword>
<dbReference type="CDD" id="cd06173">
    <property type="entry name" value="MFS_MefA_like"/>
    <property type="match status" value="1"/>
</dbReference>
<evidence type="ECO:0000313" key="8">
    <source>
        <dbReference type="EMBL" id="PZM90243.1"/>
    </source>
</evidence>
<dbReference type="InterPro" id="IPR011701">
    <property type="entry name" value="MFS"/>
</dbReference>
<feature type="transmembrane region" description="Helical" evidence="7">
    <location>
        <begin position="381"/>
        <end position="400"/>
    </location>
</feature>
<keyword evidence="2" id="KW-1003">Cell membrane</keyword>
<dbReference type="Pfam" id="PF07690">
    <property type="entry name" value="MFS_1"/>
    <property type="match status" value="1"/>
</dbReference>
<organism evidence="8">
    <name type="scientific">Thermocrispum agreste</name>
    <dbReference type="NCBI Taxonomy" id="37925"/>
    <lineage>
        <taxon>Bacteria</taxon>
        <taxon>Bacillati</taxon>
        <taxon>Actinomycetota</taxon>
        <taxon>Actinomycetes</taxon>
        <taxon>Pseudonocardiales</taxon>
        <taxon>Pseudonocardiaceae</taxon>
        <taxon>Thermocrispum</taxon>
    </lineage>
</organism>
<evidence type="ECO:0000256" key="2">
    <source>
        <dbReference type="ARBA" id="ARBA00022475"/>
    </source>
</evidence>
<evidence type="ECO:0000256" key="6">
    <source>
        <dbReference type="SAM" id="MobiDB-lite"/>
    </source>
</evidence>
<evidence type="ECO:0000256" key="3">
    <source>
        <dbReference type="ARBA" id="ARBA00022692"/>
    </source>
</evidence>
<feature type="region of interest" description="Disordered" evidence="6">
    <location>
        <begin position="405"/>
        <end position="432"/>
    </location>
</feature>
<evidence type="ECO:0000256" key="5">
    <source>
        <dbReference type="ARBA" id="ARBA00023136"/>
    </source>
</evidence>
<feature type="transmembrane region" description="Helical" evidence="7">
    <location>
        <begin position="87"/>
        <end position="108"/>
    </location>
</feature>
<feature type="transmembrane region" description="Helical" evidence="7">
    <location>
        <begin position="287"/>
        <end position="306"/>
    </location>
</feature>
<dbReference type="AlphaFoldDB" id="A0A2W4KZF5"/>
<feature type="transmembrane region" description="Helical" evidence="7">
    <location>
        <begin position="224"/>
        <end position="248"/>
    </location>
</feature>
<feature type="transmembrane region" description="Helical" evidence="7">
    <location>
        <begin position="21"/>
        <end position="40"/>
    </location>
</feature>
<dbReference type="PANTHER" id="PTHR23513:SF6">
    <property type="entry name" value="MAJOR FACILITATOR SUPERFAMILY ASSOCIATED DOMAIN-CONTAINING PROTEIN"/>
    <property type="match status" value="1"/>
</dbReference>
<comment type="subcellular location">
    <subcellularLocation>
        <location evidence="1">Cell membrane</location>
        <topology evidence="1">Multi-pass membrane protein</topology>
    </subcellularLocation>
</comment>
<comment type="caution">
    <text evidence="8">The sequence shown here is derived from an EMBL/GenBank/DDBJ whole genome shotgun (WGS) entry which is preliminary data.</text>
</comment>
<dbReference type="PANTHER" id="PTHR23513">
    <property type="entry name" value="INTEGRAL MEMBRANE EFFLUX PROTEIN-RELATED"/>
    <property type="match status" value="1"/>
</dbReference>
<feature type="transmembrane region" description="Helical" evidence="7">
    <location>
        <begin position="260"/>
        <end position="280"/>
    </location>
</feature>
<keyword evidence="4 7" id="KW-1133">Transmembrane helix</keyword>
<dbReference type="EMBL" id="QGUI01000883">
    <property type="protein sequence ID" value="PZM90243.1"/>
    <property type="molecule type" value="Genomic_DNA"/>
</dbReference>
<evidence type="ECO:0000256" key="1">
    <source>
        <dbReference type="ARBA" id="ARBA00004651"/>
    </source>
</evidence>
<feature type="transmembrane region" description="Helical" evidence="7">
    <location>
        <begin position="169"/>
        <end position="190"/>
    </location>
</feature>
<evidence type="ECO:0000256" key="4">
    <source>
        <dbReference type="ARBA" id="ARBA00022989"/>
    </source>
</evidence>
<feature type="transmembrane region" description="Helical" evidence="7">
    <location>
        <begin position="46"/>
        <end position="66"/>
    </location>
</feature>
<dbReference type="GO" id="GO:0005886">
    <property type="term" value="C:plasma membrane"/>
    <property type="evidence" value="ECO:0007669"/>
    <property type="project" value="UniProtKB-SubCell"/>
</dbReference>
<name>A0A2W4KZF5_9PSEU</name>
<protein>
    <submittedName>
        <fullName evidence="8">MFS transporter</fullName>
    </submittedName>
</protein>
<accession>A0A2W4KZF5</accession>
<dbReference type="InterPro" id="IPR036259">
    <property type="entry name" value="MFS_trans_sf"/>
</dbReference>
<feature type="transmembrane region" description="Helical" evidence="7">
    <location>
        <begin position="312"/>
        <end position="332"/>
    </location>
</feature>
<feature type="transmembrane region" description="Helical" evidence="7">
    <location>
        <begin position="353"/>
        <end position="375"/>
    </location>
</feature>
<sequence>MSRLGLLRDHDFRQLFVADSFSQVGTQITLIALPLVAIVNLDVSNFQVGVLTACTTAAFVLVGLPAGAWVDRLRRRNVLIAGDIGRALLLASIPIAWWAGVLTIWQLYAVALLTGMLTVFFDVAYQSYLPHLVGRDNLVEGNAKLEIVRTASHMGGPALGGQVVQWLTAPFAIAVNAVTFAVSAVFVGFIRKREPRPERGPDAHLGREILEGLRFVLGNRLLRAIAACTGSFNLFFGIFTAMEVPFFVRHLGLSSGQIGLYFSIGAVGGLLGVVLVSPVVRWLGQGPTIWISTAVTAPFALLLPAAEPGWRTWLAAAGGIMISIGVVIYNVTQVSFRQGLTPERLLGRMNATMRFLVWGTMPVGGLLGGVFGQWFGARTALWIGAIGACLAFLPVFLSPLRTMRELPTRPDDEPSPDDGPSPDDTLAPATHG</sequence>
<dbReference type="SUPFAM" id="SSF103473">
    <property type="entry name" value="MFS general substrate transporter"/>
    <property type="match status" value="1"/>
</dbReference>
<evidence type="ECO:0000256" key="7">
    <source>
        <dbReference type="SAM" id="Phobius"/>
    </source>
</evidence>
<reference evidence="8" key="1">
    <citation type="submission" date="2018-05" db="EMBL/GenBank/DDBJ databases">
        <authorList>
            <person name="Lanie J.A."/>
            <person name="Ng W.-L."/>
            <person name="Kazmierczak K.M."/>
            <person name="Andrzejewski T.M."/>
            <person name="Davidsen T.M."/>
            <person name="Wayne K.J."/>
            <person name="Tettelin H."/>
            <person name="Glass J.I."/>
            <person name="Rusch D."/>
            <person name="Podicherti R."/>
            <person name="Tsui H.-C.T."/>
            <person name="Winkler M.E."/>
        </authorList>
    </citation>
    <scope>NUCLEOTIDE SEQUENCE</scope>
    <source>
        <strain evidence="8">ZC4RG45</strain>
    </source>
</reference>
<gene>
    <name evidence="8" type="ORF">DIU77_18175</name>
</gene>
<keyword evidence="3 7" id="KW-0812">Transmembrane</keyword>
<proteinExistence type="predicted"/>
<dbReference type="GO" id="GO:0022857">
    <property type="term" value="F:transmembrane transporter activity"/>
    <property type="evidence" value="ECO:0007669"/>
    <property type="project" value="InterPro"/>
</dbReference>